<evidence type="ECO:0000259" key="9">
    <source>
        <dbReference type="PROSITE" id="PS52035"/>
    </source>
</evidence>
<sequence>MNPADELAPYPSPEGRATEVAALAARVGGELVEYGASVEGRPLVAVRVPSTLSDRPRIFCGANIHGVEFIAGRVAIGLLRALADGDPRLDSLRAQAELWVVPSINPDGYARTFAAGGRGLLSHLRGNARGVDLNRNYPRPGGAGPSWLPGAGSDRPGDATYRGPHPLSEPETAALDRLFSAQKFVAAANFHSFMGTLIPARVTDRRAYATYRRLCRTFRRAQPHHRYFRLASRIFDTFTGEQEDHQHHVHGTWAVCVETFTILASWRQHWRAPSVFWRFNPRDPAPWIENDVSGLCAYFAAALRLERPPAYDRRA</sequence>
<dbReference type="PRINTS" id="PR00765">
    <property type="entry name" value="CRBOXYPTASEA"/>
</dbReference>
<keyword evidence="11" id="KW-1185">Reference proteome</keyword>
<evidence type="ECO:0000256" key="4">
    <source>
        <dbReference type="ARBA" id="ARBA00022801"/>
    </source>
</evidence>
<dbReference type="SMART" id="SM00631">
    <property type="entry name" value="Zn_pept"/>
    <property type="match status" value="1"/>
</dbReference>
<evidence type="ECO:0000256" key="6">
    <source>
        <dbReference type="ARBA" id="ARBA00023049"/>
    </source>
</evidence>
<dbReference type="Gene3D" id="3.40.630.10">
    <property type="entry name" value="Zn peptidases"/>
    <property type="match status" value="1"/>
</dbReference>
<evidence type="ECO:0000313" key="10">
    <source>
        <dbReference type="EMBL" id="SFD46889.1"/>
    </source>
</evidence>
<evidence type="ECO:0000256" key="1">
    <source>
        <dbReference type="ARBA" id="ARBA00001947"/>
    </source>
</evidence>
<dbReference type="GO" id="GO:0008270">
    <property type="term" value="F:zinc ion binding"/>
    <property type="evidence" value="ECO:0007669"/>
    <property type="project" value="InterPro"/>
</dbReference>
<feature type="domain" description="Peptidase M14" evidence="9">
    <location>
        <begin position="8"/>
        <end position="280"/>
    </location>
</feature>
<gene>
    <name evidence="10" type="ORF">SAMN02745121_00093</name>
</gene>
<evidence type="ECO:0000256" key="3">
    <source>
        <dbReference type="ARBA" id="ARBA00022670"/>
    </source>
</evidence>
<dbReference type="CDD" id="cd00596">
    <property type="entry name" value="Peptidase_M14_like"/>
    <property type="match status" value="1"/>
</dbReference>
<dbReference type="STRING" id="54.SAMN02745121_00093"/>
<dbReference type="InterPro" id="IPR000834">
    <property type="entry name" value="Peptidase_M14"/>
</dbReference>
<protein>
    <submittedName>
        <fullName evidence="10">Zinc carboxypeptidase</fullName>
    </submittedName>
</protein>
<dbReference type="GO" id="GO:0004181">
    <property type="term" value="F:metallocarboxypeptidase activity"/>
    <property type="evidence" value="ECO:0007669"/>
    <property type="project" value="InterPro"/>
</dbReference>
<dbReference type="EMBL" id="FOMX01000002">
    <property type="protein sequence ID" value="SFD46889.1"/>
    <property type="molecule type" value="Genomic_DNA"/>
</dbReference>
<dbReference type="Proteomes" id="UP000199400">
    <property type="component" value="Unassembled WGS sequence"/>
</dbReference>
<feature type="active site" description="Proton donor/acceptor" evidence="7">
    <location>
        <position position="258"/>
    </location>
</feature>
<keyword evidence="6" id="KW-0482">Metalloprotease</keyword>
<dbReference type="GO" id="GO:0005615">
    <property type="term" value="C:extracellular space"/>
    <property type="evidence" value="ECO:0007669"/>
    <property type="project" value="TreeGrafter"/>
</dbReference>
<dbReference type="PANTHER" id="PTHR11705">
    <property type="entry name" value="PROTEASE FAMILY M14 CARBOXYPEPTIDASE A,B"/>
    <property type="match status" value="1"/>
</dbReference>
<dbReference type="PANTHER" id="PTHR11705:SF143">
    <property type="entry name" value="SLL0236 PROTEIN"/>
    <property type="match status" value="1"/>
</dbReference>
<dbReference type="Pfam" id="PF00246">
    <property type="entry name" value="Peptidase_M14"/>
    <property type="match status" value="1"/>
</dbReference>
<dbReference type="GO" id="GO:0006508">
    <property type="term" value="P:proteolysis"/>
    <property type="evidence" value="ECO:0007669"/>
    <property type="project" value="UniProtKB-KW"/>
</dbReference>
<proteinExistence type="inferred from homology"/>
<dbReference type="SUPFAM" id="SSF53187">
    <property type="entry name" value="Zn-dependent exopeptidases"/>
    <property type="match status" value="1"/>
</dbReference>
<keyword evidence="10" id="KW-0121">Carboxypeptidase</keyword>
<reference evidence="11" key="1">
    <citation type="submission" date="2016-10" db="EMBL/GenBank/DDBJ databases">
        <authorList>
            <person name="Varghese N."/>
            <person name="Submissions S."/>
        </authorList>
    </citation>
    <scope>NUCLEOTIDE SEQUENCE [LARGE SCALE GENOMIC DNA]</scope>
    <source>
        <strain evidence="11">ATCC 25963</strain>
    </source>
</reference>
<organism evidence="10 11">
    <name type="scientific">Nannocystis exedens</name>
    <dbReference type="NCBI Taxonomy" id="54"/>
    <lineage>
        <taxon>Bacteria</taxon>
        <taxon>Pseudomonadati</taxon>
        <taxon>Myxococcota</taxon>
        <taxon>Polyangia</taxon>
        <taxon>Nannocystales</taxon>
        <taxon>Nannocystaceae</taxon>
        <taxon>Nannocystis</taxon>
    </lineage>
</organism>
<keyword evidence="5" id="KW-0862">Zinc</keyword>
<evidence type="ECO:0000256" key="2">
    <source>
        <dbReference type="ARBA" id="ARBA00005988"/>
    </source>
</evidence>
<evidence type="ECO:0000256" key="7">
    <source>
        <dbReference type="PROSITE-ProRule" id="PRU01379"/>
    </source>
</evidence>
<feature type="region of interest" description="Disordered" evidence="8">
    <location>
        <begin position="140"/>
        <end position="167"/>
    </location>
</feature>
<name>A0A1I1SK84_9BACT</name>
<keyword evidence="4" id="KW-0378">Hydrolase</keyword>
<dbReference type="AlphaFoldDB" id="A0A1I1SK84"/>
<dbReference type="PROSITE" id="PS52035">
    <property type="entry name" value="PEPTIDASE_M14"/>
    <property type="match status" value="1"/>
</dbReference>
<comment type="similarity">
    <text evidence="2 7">Belongs to the peptidase M14 family.</text>
</comment>
<dbReference type="RefSeq" id="WP_170136479.1">
    <property type="nucleotide sequence ID" value="NZ_FOMX01000002.1"/>
</dbReference>
<accession>A0A1I1SK84</accession>
<comment type="cofactor">
    <cofactor evidence="1">
        <name>Zn(2+)</name>
        <dbReference type="ChEBI" id="CHEBI:29105"/>
    </cofactor>
</comment>
<evidence type="ECO:0000256" key="8">
    <source>
        <dbReference type="SAM" id="MobiDB-lite"/>
    </source>
</evidence>
<keyword evidence="3" id="KW-0645">Protease</keyword>
<evidence type="ECO:0000256" key="5">
    <source>
        <dbReference type="ARBA" id="ARBA00022833"/>
    </source>
</evidence>
<evidence type="ECO:0000313" key="11">
    <source>
        <dbReference type="Proteomes" id="UP000199400"/>
    </source>
</evidence>